<protein>
    <submittedName>
        <fullName evidence="2">Uncharacterized protein</fullName>
    </submittedName>
</protein>
<evidence type="ECO:0000313" key="2">
    <source>
        <dbReference type="EMBL" id="GFD57163.1"/>
    </source>
</evidence>
<organism evidence="2">
    <name type="scientific">Tanacetum cinerariifolium</name>
    <name type="common">Dalmatian daisy</name>
    <name type="synonym">Chrysanthemum cinerariifolium</name>
    <dbReference type="NCBI Taxonomy" id="118510"/>
    <lineage>
        <taxon>Eukaryota</taxon>
        <taxon>Viridiplantae</taxon>
        <taxon>Streptophyta</taxon>
        <taxon>Embryophyta</taxon>
        <taxon>Tracheophyta</taxon>
        <taxon>Spermatophyta</taxon>
        <taxon>Magnoliopsida</taxon>
        <taxon>eudicotyledons</taxon>
        <taxon>Gunneridae</taxon>
        <taxon>Pentapetalae</taxon>
        <taxon>asterids</taxon>
        <taxon>campanulids</taxon>
        <taxon>Asterales</taxon>
        <taxon>Asteraceae</taxon>
        <taxon>Asteroideae</taxon>
        <taxon>Anthemideae</taxon>
        <taxon>Anthemidinae</taxon>
        <taxon>Tanacetum</taxon>
    </lineage>
</organism>
<reference evidence="2" key="1">
    <citation type="journal article" date="2019" name="Sci. Rep.">
        <title>Draft genome of Tanacetum cinerariifolium, the natural source of mosquito coil.</title>
        <authorList>
            <person name="Yamashiro T."/>
            <person name="Shiraishi A."/>
            <person name="Satake H."/>
            <person name="Nakayama K."/>
        </authorList>
    </citation>
    <scope>NUCLEOTIDE SEQUENCE</scope>
</reference>
<feature type="non-terminal residue" evidence="2">
    <location>
        <position position="1"/>
    </location>
</feature>
<feature type="compositionally biased region" description="Polar residues" evidence="1">
    <location>
        <begin position="7"/>
        <end position="18"/>
    </location>
</feature>
<feature type="region of interest" description="Disordered" evidence="1">
    <location>
        <begin position="1"/>
        <end position="38"/>
    </location>
</feature>
<evidence type="ECO:0000256" key="1">
    <source>
        <dbReference type="SAM" id="MobiDB-lite"/>
    </source>
</evidence>
<comment type="caution">
    <text evidence="2">The sequence shown here is derived from an EMBL/GenBank/DDBJ whole genome shotgun (WGS) entry which is preliminary data.</text>
</comment>
<dbReference type="AlphaFoldDB" id="A0A699XD88"/>
<accession>A0A699XD88</accession>
<name>A0A699XD88_TANCI</name>
<proteinExistence type="predicted"/>
<feature type="compositionally biased region" description="Basic and acidic residues" evidence="1">
    <location>
        <begin position="26"/>
        <end position="38"/>
    </location>
</feature>
<gene>
    <name evidence="2" type="ORF">Tci_929132</name>
</gene>
<sequence length="65" mass="6924">TAMGAAFQSSGLRANSESIGRWQSIRRKEDGGKSTHVDNDLMPVEIDVGHGQCGVTAPDQNIQPT</sequence>
<dbReference type="EMBL" id="BKCJ011837850">
    <property type="protein sequence ID" value="GFD57163.1"/>
    <property type="molecule type" value="Genomic_DNA"/>
</dbReference>